<protein>
    <submittedName>
        <fullName evidence="1">Uncharacterized protein</fullName>
    </submittedName>
</protein>
<dbReference type="KEGG" id="ege:EM595_3022"/>
<accession>A0A0U5L849</accession>
<dbReference type="STRING" id="1619313.EM595_3022"/>
<proteinExistence type="predicted"/>
<dbReference type="PATRIC" id="fig|1619313.3.peg.3139"/>
<dbReference type="Proteomes" id="UP000059419">
    <property type="component" value="Chromosome 1"/>
</dbReference>
<dbReference type="AlphaFoldDB" id="A0A0U5L849"/>
<name>A0A0U5L849_9GAMM</name>
<keyword evidence="2" id="KW-1185">Reference proteome</keyword>
<evidence type="ECO:0000313" key="2">
    <source>
        <dbReference type="Proteomes" id="UP000059419"/>
    </source>
</evidence>
<organism evidence="1 2">
    <name type="scientific">Duffyella gerundensis</name>
    <dbReference type="NCBI Taxonomy" id="1619313"/>
    <lineage>
        <taxon>Bacteria</taxon>
        <taxon>Pseudomonadati</taxon>
        <taxon>Pseudomonadota</taxon>
        <taxon>Gammaproteobacteria</taxon>
        <taxon>Enterobacterales</taxon>
        <taxon>Erwiniaceae</taxon>
        <taxon>Duffyella</taxon>
    </lineage>
</organism>
<evidence type="ECO:0000313" key="1">
    <source>
        <dbReference type="EMBL" id="CUU25253.1"/>
    </source>
</evidence>
<sequence>MQSDEENLSYGDLPLQHHKKAMCRPFDHGTRCHAGKIEVMTQSTYKICLNNAYMRKKSCLPARAALRFY</sequence>
<reference evidence="2" key="1">
    <citation type="submission" date="2015-11" db="EMBL/GenBank/DDBJ databases">
        <authorList>
            <person name="Blom J."/>
        </authorList>
    </citation>
    <scope>NUCLEOTIDE SEQUENCE [LARGE SCALE GENOMIC DNA]</scope>
</reference>
<dbReference type="EMBL" id="LN907827">
    <property type="protein sequence ID" value="CUU25253.1"/>
    <property type="molecule type" value="Genomic_DNA"/>
</dbReference>
<gene>
    <name evidence="1" type="ORF">EM595_3022</name>
</gene>